<evidence type="ECO:0000256" key="10">
    <source>
        <dbReference type="ARBA" id="ARBA00075773"/>
    </source>
</evidence>
<dbReference type="GO" id="GO:0006364">
    <property type="term" value="P:rRNA processing"/>
    <property type="evidence" value="ECO:0007669"/>
    <property type="project" value="UniProtKB-KW"/>
</dbReference>
<dbReference type="FunFam" id="2.130.10.10:FF:000121">
    <property type="entry name" value="U3 small nucleolar RNA-associated protein 18 homolog"/>
    <property type="match status" value="1"/>
</dbReference>
<reference evidence="12 13" key="1">
    <citation type="journal article" date="2007" name="Science">
        <title>Sea anemone genome reveals ancestral eumetazoan gene repertoire and genomic organization.</title>
        <authorList>
            <person name="Putnam N.H."/>
            <person name="Srivastava M."/>
            <person name="Hellsten U."/>
            <person name="Dirks B."/>
            <person name="Chapman J."/>
            <person name="Salamov A."/>
            <person name="Terry A."/>
            <person name="Shapiro H."/>
            <person name="Lindquist E."/>
            <person name="Kapitonov V.V."/>
            <person name="Jurka J."/>
            <person name="Genikhovich G."/>
            <person name="Grigoriev I.V."/>
            <person name="Lucas S.M."/>
            <person name="Steele R.E."/>
            <person name="Finnerty J.R."/>
            <person name="Technau U."/>
            <person name="Martindale M.Q."/>
            <person name="Rokhsar D.S."/>
        </authorList>
    </citation>
    <scope>NUCLEOTIDE SEQUENCE [LARGE SCALE GENOMIC DNA]</scope>
    <source>
        <strain evidence="13">CH2 X CH6</strain>
    </source>
</reference>
<dbReference type="SUPFAM" id="SSF50978">
    <property type="entry name" value="WD40 repeat-like"/>
    <property type="match status" value="1"/>
</dbReference>
<dbReference type="InterPro" id="IPR045161">
    <property type="entry name" value="Utp18"/>
</dbReference>
<dbReference type="AlphaFoldDB" id="A7RNF9"/>
<sequence length="338" mass="37329">DDDDDEILARTGRNLATQSERLPKGLLSIKRVKDANAAKPANVRSTSSLEFHPSAKVLLTAGLNKTLDIFQVDGKENPKLQSVFVNRFPIHNAHFTCDGEQVIMSSRRKYFYVYDMIKGQVTRIPGIRGMHARNLEKFKVSPDGKHLVFLGDNGYMILLSSKTKQWVGNLKMNGSVKDVTFSADGSRMYSTGSDGEVYVWDMTTRSCVHKFVDDGCLTGTALAASKDGKYLACGSDSGIVNIYDDQCLLQSQPRPLKSVTNLVTSVTGTQFNSSSEILAISSRVTKDAFKLVHLPSMTVFSNWPNSKVPLRYVNAFDFSPNSGFLSIGNDRGTAQLYR</sequence>
<dbReference type="InterPro" id="IPR015943">
    <property type="entry name" value="WD40/YVTN_repeat-like_dom_sf"/>
</dbReference>
<keyword evidence="5" id="KW-0677">Repeat</keyword>
<dbReference type="SMART" id="SM00320">
    <property type="entry name" value="WD40"/>
    <property type="match status" value="5"/>
</dbReference>
<evidence type="ECO:0000256" key="4">
    <source>
        <dbReference type="ARBA" id="ARBA00022574"/>
    </source>
</evidence>
<evidence type="ECO:0000313" key="13">
    <source>
        <dbReference type="Proteomes" id="UP000001593"/>
    </source>
</evidence>
<name>A7RNF9_NEMVE</name>
<dbReference type="Pfam" id="PF00400">
    <property type="entry name" value="WD40"/>
    <property type="match status" value="2"/>
</dbReference>
<evidence type="ECO:0000256" key="6">
    <source>
        <dbReference type="ARBA" id="ARBA00023242"/>
    </source>
</evidence>
<dbReference type="PANTHER" id="PTHR18359">
    <property type="entry name" value="WD-REPEAT PROTEIN-RELATED"/>
    <property type="match status" value="1"/>
</dbReference>
<keyword evidence="6" id="KW-0539">Nucleus</keyword>
<keyword evidence="13" id="KW-1185">Reference proteome</keyword>
<feature type="non-terminal residue" evidence="12">
    <location>
        <position position="1"/>
    </location>
</feature>
<gene>
    <name evidence="12" type="ORF">NEMVEDRAFT_v1g87666</name>
</gene>
<dbReference type="OMA" id="KIRMWEI"/>
<evidence type="ECO:0000256" key="3">
    <source>
        <dbReference type="ARBA" id="ARBA00022553"/>
    </source>
</evidence>
<dbReference type="PROSITE" id="PS50082">
    <property type="entry name" value="WD_REPEATS_2"/>
    <property type="match status" value="1"/>
</dbReference>
<evidence type="ECO:0000313" key="12">
    <source>
        <dbReference type="EMBL" id="EDO47055.1"/>
    </source>
</evidence>
<evidence type="ECO:0000256" key="2">
    <source>
        <dbReference type="ARBA" id="ARBA00022552"/>
    </source>
</evidence>
<protein>
    <recommendedName>
        <fullName evidence="9">U3 small nucleolar RNA-associated protein 18 homolog</fullName>
    </recommendedName>
    <alternativeName>
        <fullName evidence="10">WD repeat-containing protein 50</fullName>
    </alternativeName>
</protein>
<evidence type="ECO:0000256" key="8">
    <source>
        <dbReference type="ARBA" id="ARBA00058527"/>
    </source>
</evidence>
<comment type="subcellular location">
    <subcellularLocation>
        <location evidence="1">Nucleus</location>
        <location evidence="1">Nucleolus</location>
    </subcellularLocation>
</comment>
<comment type="function">
    <text evidence="8">Part of the small subunit (SSU) processome, first precursor of the small eukaryotic ribosomal subunit. During the assembly of the SSU processome in the nucleolus, many ribosome biogenesis factors, an RNA chaperone and ribosomal proteins associate with the nascent pre-rRNA and work in concert to generate RNA folding, modifications, rearrangements and cleavage as well as targeted degradation of pre-ribosomal RNA by the RNA exosome. Involved in nucleolar processing of pre-18S ribosomal RNA.</text>
</comment>
<keyword evidence="3" id="KW-0597">Phosphoprotein</keyword>
<dbReference type="EMBL" id="DS469522">
    <property type="protein sequence ID" value="EDO47055.1"/>
    <property type="molecule type" value="Genomic_DNA"/>
</dbReference>
<evidence type="ECO:0000256" key="7">
    <source>
        <dbReference type="ARBA" id="ARBA00025767"/>
    </source>
</evidence>
<organism evidence="12 13">
    <name type="scientific">Nematostella vectensis</name>
    <name type="common">Starlet sea anemone</name>
    <dbReference type="NCBI Taxonomy" id="45351"/>
    <lineage>
        <taxon>Eukaryota</taxon>
        <taxon>Metazoa</taxon>
        <taxon>Cnidaria</taxon>
        <taxon>Anthozoa</taxon>
        <taxon>Hexacorallia</taxon>
        <taxon>Actiniaria</taxon>
        <taxon>Edwardsiidae</taxon>
        <taxon>Nematostella</taxon>
    </lineage>
</organism>
<dbReference type="PhylomeDB" id="A7RNF9"/>
<evidence type="ECO:0000256" key="9">
    <source>
        <dbReference type="ARBA" id="ARBA00074442"/>
    </source>
</evidence>
<keyword evidence="4 11" id="KW-0853">WD repeat</keyword>
<dbReference type="GO" id="GO:0032040">
    <property type="term" value="C:small-subunit processome"/>
    <property type="evidence" value="ECO:0000318"/>
    <property type="project" value="GO_Central"/>
</dbReference>
<dbReference type="STRING" id="45351.A7RNF9"/>
<evidence type="ECO:0000256" key="11">
    <source>
        <dbReference type="PROSITE-ProRule" id="PRU00221"/>
    </source>
</evidence>
<dbReference type="PROSITE" id="PS00678">
    <property type="entry name" value="WD_REPEATS_1"/>
    <property type="match status" value="1"/>
</dbReference>
<proteinExistence type="inferred from homology"/>
<accession>A7RNF9</accession>
<dbReference type="GO" id="GO:0034388">
    <property type="term" value="C:Pwp2p-containing subcomplex of 90S preribosome"/>
    <property type="evidence" value="ECO:0000318"/>
    <property type="project" value="GO_Central"/>
</dbReference>
<dbReference type="eggNOG" id="KOG2055">
    <property type="taxonomic scope" value="Eukaryota"/>
</dbReference>
<feature type="repeat" description="WD" evidence="11">
    <location>
        <begin position="169"/>
        <end position="210"/>
    </location>
</feature>
<comment type="similarity">
    <text evidence="7">Belongs to the WD repeat UTP18 family.</text>
</comment>
<evidence type="ECO:0000256" key="1">
    <source>
        <dbReference type="ARBA" id="ARBA00004604"/>
    </source>
</evidence>
<dbReference type="InParanoid" id="A7RNF9"/>
<evidence type="ECO:0000256" key="5">
    <source>
        <dbReference type="ARBA" id="ARBA00022737"/>
    </source>
</evidence>
<dbReference type="HOGENOM" id="CLU_011055_0_0_1"/>
<dbReference type="PROSITE" id="PS50294">
    <property type="entry name" value="WD_REPEATS_REGION"/>
    <property type="match status" value="1"/>
</dbReference>
<dbReference type="Gene3D" id="2.130.10.10">
    <property type="entry name" value="YVTN repeat-like/Quinoprotein amine dehydrogenase"/>
    <property type="match status" value="1"/>
</dbReference>
<dbReference type="PANTHER" id="PTHR18359:SF0">
    <property type="entry name" value="U3 SMALL NUCLEOLAR RNA-ASSOCIATED PROTEIN 18 HOMOLOG"/>
    <property type="match status" value="1"/>
</dbReference>
<dbReference type="InterPro" id="IPR019775">
    <property type="entry name" value="WD40_repeat_CS"/>
</dbReference>
<dbReference type="Proteomes" id="UP000001593">
    <property type="component" value="Unassembled WGS sequence"/>
</dbReference>
<dbReference type="InterPro" id="IPR001680">
    <property type="entry name" value="WD40_rpt"/>
</dbReference>
<keyword evidence="2" id="KW-0698">rRNA processing</keyword>
<dbReference type="InterPro" id="IPR036322">
    <property type="entry name" value="WD40_repeat_dom_sf"/>
</dbReference>